<dbReference type="Proteomes" id="UP000000560">
    <property type="component" value="Chromosome II"/>
</dbReference>
<dbReference type="AlphaFoldDB" id="C8V504"/>
<dbReference type="VEuPathDB" id="FungiDB:AN10506"/>
<evidence type="ECO:0000313" key="2">
    <source>
        <dbReference type="EMBL" id="CBF74645.1"/>
    </source>
</evidence>
<dbReference type="KEGG" id="ani:ANIA_10506"/>
<organism evidence="2 3">
    <name type="scientific">Emericella nidulans (strain FGSC A4 / ATCC 38163 / CBS 112.46 / NRRL 194 / M139)</name>
    <name type="common">Aspergillus nidulans</name>
    <dbReference type="NCBI Taxonomy" id="227321"/>
    <lineage>
        <taxon>Eukaryota</taxon>
        <taxon>Fungi</taxon>
        <taxon>Dikarya</taxon>
        <taxon>Ascomycota</taxon>
        <taxon>Pezizomycotina</taxon>
        <taxon>Eurotiomycetes</taxon>
        <taxon>Eurotiomycetidae</taxon>
        <taxon>Eurotiales</taxon>
        <taxon>Aspergillaceae</taxon>
        <taxon>Aspergillus</taxon>
        <taxon>Aspergillus subgen. Nidulantes</taxon>
    </lineage>
</organism>
<dbReference type="GeneID" id="2873553"/>
<dbReference type="PANTHER" id="PTHR47779">
    <property type="entry name" value="SYNTHASE (CCG-9), PUTATIVE (AFU_ORTHOLOGUE AFUA_3G12100)-RELATED"/>
    <property type="match status" value="1"/>
</dbReference>
<feature type="domain" description="Trehalose synthase N-terminal" evidence="1">
    <location>
        <begin position="214"/>
        <end position="374"/>
    </location>
</feature>
<dbReference type="HOGENOM" id="CLU_011001_2_0_1"/>
<dbReference type="InParanoid" id="C8V504"/>
<dbReference type="STRING" id="227321.C8V504"/>
<reference evidence="3" key="1">
    <citation type="journal article" date="2005" name="Nature">
        <title>Sequencing of Aspergillus nidulans and comparative analysis with A. fumigatus and A. oryzae.</title>
        <authorList>
            <person name="Galagan J.E."/>
            <person name="Calvo S.E."/>
            <person name="Cuomo C."/>
            <person name="Ma L.J."/>
            <person name="Wortman J.R."/>
            <person name="Batzoglou S."/>
            <person name="Lee S.I."/>
            <person name="Basturkmen M."/>
            <person name="Spevak C.C."/>
            <person name="Clutterbuck J."/>
            <person name="Kapitonov V."/>
            <person name="Jurka J."/>
            <person name="Scazzocchio C."/>
            <person name="Farman M."/>
            <person name="Butler J."/>
            <person name="Purcell S."/>
            <person name="Harris S."/>
            <person name="Braus G.H."/>
            <person name="Draht O."/>
            <person name="Busch S."/>
            <person name="D'Enfert C."/>
            <person name="Bouchier C."/>
            <person name="Goldman G.H."/>
            <person name="Bell-Pedersen D."/>
            <person name="Griffiths-Jones S."/>
            <person name="Doonan J.H."/>
            <person name="Yu J."/>
            <person name="Vienken K."/>
            <person name="Pain A."/>
            <person name="Freitag M."/>
            <person name="Selker E.U."/>
            <person name="Archer D.B."/>
            <person name="Penalva M.A."/>
            <person name="Oakley B.R."/>
            <person name="Momany M."/>
            <person name="Tanaka T."/>
            <person name="Kumagai T."/>
            <person name="Asai K."/>
            <person name="Machida M."/>
            <person name="Nierman W.C."/>
            <person name="Denning D.W."/>
            <person name="Caddick M."/>
            <person name="Hynes M."/>
            <person name="Paoletti M."/>
            <person name="Fischer R."/>
            <person name="Miller B."/>
            <person name="Dyer P."/>
            <person name="Sachs M.S."/>
            <person name="Osmani S.A."/>
            <person name="Birren B.W."/>
        </authorList>
    </citation>
    <scope>NUCLEOTIDE SEQUENCE [LARGE SCALE GENOMIC DNA]</scope>
    <source>
        <strain evidence="3">FGSC A4 / ATCC 38163 / CBS 112.46 / NRRL 194 / M139</strain>
    </source>
</reference>
<dbReference type="OrthoDB" id="937291at2759"/>
<protein>
    <submittedName>
        <fullName evidence="2">Heat shock trehalose synthase, putative (AFU_orthologue AFUA_5G14780)</fullName>
    </submittedName>
</protein>
<dbReference type="RefSeq" id="XP_050467354.1">
    <property type="nucleotide sequence ID" value="XM_050611315.1"/>
</dbReference>
<dbReference type="PANTHER" id="PTHR47779:SF2">
    <property type="entry name" value="SHOCK TREHALOSE SYNTHASE, PUTATIVE (AFU_ORTHOLOGUE AFUA_5G14780)-RELATED"/>
    <property type="match status" value="1"/>
</dbReference>
<gene>
    <name evidence="2" type="ORF">ANIA_10506</name>
</gene>
<proteinExistence type="predicted"/>
<dbReference type="Gene3D" id="3.40.50.2000">
    <property type="entry name" value="Glycogen Phosphorylase B"/>
    <property type="match status" value="1"/>
</dbReference>
<dbReference type="InterPro" id="IPR052078">
    <property type="entry name" value="Trehalose_Metab_GTase"/>
</dbReference>
<name>C8V504_EMENI</name>
<accession>C8V504</accession>
<dbReference type="EMBL" id="BN001302">
    <property type="protein sequence ID" value="CBF74645.1"/>
    <property type="molecule type" value="Genomic_DNA"/>
</dbReference>
<evidence type="ECO:0000313" key="3">
    <source>
        <dbReference type="Proteomes" id="UP000000560"/>
    </source>
</evidence>
<dbReference type="eggNOG" id="ENOG502QV2X">
    <property type="taxonomic scope" value="Eukaryota"/>
</dbReference>
<keyword evidence="2" id="KW-0346">Stress response</keyword>
<reference evidence="3" key="2">
    <citation type="journal article" date="2009" name="Fungal Genet. Biol.">
        <title>The 2008 update of the Aspergillus nidulans genome annotation: a community effort.</title>
        <authorList>
            <person name="Wortman J.R."/>
            <person name="Gilsenan J.M."/>
            <person name="Joardar V."/>
            <person name="Deegan J."/>
            <person name="Clutterbuck J."/>
            <person name="Andersen M.R."/>
            <person name="Archer D."/>
            <person name="Bencina M."/>
            <person name="Braus G."/>
            <person name="Coutinho P."/>
            <person name="von Dohren H."/>
            <person name="Doonan J."/>
            <person name="Driessen A.J."/>
            <person name="Durek P."/>
            <person name="Espeso E."/>
            <person name="Fekete E."/>
            <person name="Flipphi M."/>
            <person name="Estrada C.G."/>
            <person name="Geysens S."/>
            <person name="Goldman G."/>
            <person name="de Groot P.W."/>
            <person name="Hansen K."/>
            <person name="Harris S.D."/>
            <person name="Heinekamp T."/>
            <person name="Helmstaedt K."/>
            <person name="Henrissat B."/>
            <person name="Hofmann G."/>
            <person name="Homan T."/>
            <person name="Horio T."/>
            <person name="Horiuchi H."/>
            <person name="James S."/>
            <person name="Jones M."/>
            <person name="Karaffa L."/>
            <person name="Karanyi Z."/>
            <person name="Kato M."/>
            <person name="Keller N."/>
            <person name="Kelly D.E."/>
            <person name="Kiel J.A."/>
            <person name="Kim J.M."/>
            <person name="van der Klei I.J."/>
            <person name="Klis F.M."/>
            <person name="Kovalchuk A."/>
            <person name="Krasevec N."/>
            <person name="Kubicek C.P."/>
            <person name="Liu B."/>
            <person name="Maccabe A."/>
            <person name="Meyer V."/>
            <person name="Mirabito P."/>
            <person name="Miskei M."/>
            <person name="Mos M."/>
            <person name="Mullins J."/>
            <person name="Nelson D.R."/>
            <person name="Nielsen J."/>
            <person name="Oakley B.R."/>
            <person name="Osmani S.A."/>
            <person name="Pakula T."/>
            <person name="Paszewski A."/>
            <person name="Paulsen I."/>
            <person name="Pilsyk S."/>
            <person name="Pocsi I."/>
            <person name="Punt P.J."/>
            <person name="Ram A.F."/>
            <person name="Ren Q."/>
            <person name="Robellet X."/>
            <person name="Robson G."/>
            <person name="Seiboth B."/>
            <person name="van Solingen P."/>
            <person name="Specht T."/>
            <person name="Sun J."/>
            <person name="Taheri-Talesh N."/>
            <person name="Takeshita N."/>
            <person name="Ussery D."/>
            <person name="vanKuyk P.A."/>
            <person name="Visser H."/>
            <person name="van de Vondervoort P.J."/>
            <person name="de Vries R.P."/>
            <person name="Walton J."/>
            <person name="Xiang X."/>
            <person name="Xiong Y."/>
            <person name="Zeng A.P."/>
            <person name="Brandt B.W."/>
            <person name="Cornell M.J."/>
            <person name="van den Hondel C.A."/>
            <person name="Visser J."/>
            <person name="Oliver S.G."/>
            <person name="Turner G."/>
        </authorList>
    </citation>
    <scope>GENOME REANNOTATION</scope>
    <source>
        <strain evidence="3">FGSC A4 / ATCC 38163 / CBS 112.46 / NRRL 194 / M139</strain>
    </source>
</reference>
<evidence type="ECO:0000259" key="1">
    <source>
        <dbReference type="Pfam" id="PF21269"/>
    </source>
</evidence>
<dbReference type="OMA" id="RICIVQI"/>
<dbReference type="InterPro" id="IPR049438">
    <property type="entry name" value="TreT_GT1"/>
</dbReference>
<dbReference type="Pfam" id="PF21269">
    <property type="entry name" value="TreT_GT1"/>
    <property type="match status" value="1"/>
</dbReference>
<keyword evidence="3" id="KW-1185">Reference proteome</keyword>
<sequence length="658" mass="74745">MDLKSWTDPPSHVVYAGISELVVEGSCARLALVVRNGSDIVSFFQYELPLLPSHDPSDAVPDLVLRKLFEHRSLYDEKFAAVAFPRSLADQCPSLSLQLWKELDAIPYVVARKPHQRTQDDQGELATFAGWEEKQIDEKADSIARKCLRSFGIGHVPPIQLDLHGMVAVDMNFRAPLVSAAEYEKTVESRTWSLVQHYASDLRKRQVRVAFFSATAYGRPDVYTRHALIRLSQCLGVDVRWYVPRPRPQLLYTIRRVQRILHCVENPTQPLTADEELRILEWVYKTAQRYWLSKDGPLLPALDGGADVVVICDAILSSLALIAKQSDPRRPVIFENRLHIHHGIGSDRRQPENQTFDFLRERLRDVDLLVSQEPKACAPRLMPFKRVGYMPVAIDQLDGLHKPLHDWDISFYGRELNAICRSAGKPVLDYPRTPGRYFLHLTQLIPNEGTIRLLDGYQAFFHQRQAAGNTSDTLIPQLLLCHCVSAANPETAPVHASLLSHIKSQMPDLAHHISLVQLRPPDQLWNSLVSEAVAVVQLCDYEGIPEMLLGAVHMGKYLIVSREFRDYPFLRNWDRTLFLDDDEVQGISQYLLDLGTDSYIKSERQTKRLSKQVLGDRATTVGNALNWFFLASKLSKREVVEPSGEDIFALAEQETRAI</sequence>